<organism evidence="1 2">
    <name type="scientific">Mycolicibacterium mageritense</name>
    <name type="common">Mycobacterium mageritense</name>
    <dbReference type="NCBI Taxonomy" id="53462"/>
    <lineage>
        <taxon>Bacteria</taxon>
        <taxon>Bacillati</taxon>
        <taxon>Actinomycetota</taxon>
        <taxon>Actinomycetes</taxon>
        <taxon>Mycobacteriales</taxon>
        <taxon>Mycobacteriaceae</taxon>
        <taxon>Mycolicibacterium</taxon>
    </lineage>
</organism>
<accession>A0ABM7I3K9</accession>
<dbReference type="EMBL" id="AP022567">
    <property type="protein sequence ID" value="BBX37477.1"/>
    <property type="molecule type" value="Genomic_DNA"/>
</dbReference>
<gene>
    <name evidence="1" type="ORF">MMAGJ_67590</name>
</gene>
<proteinExistence type="predicted"/>
<keyword evidence="2" id="KW-1185">Reference proteome</keyword>
<dbReference type="Proteomes" id="UP000465622">
    <property type="component" value="Chromosome"/>
</dbReference>
<sequence length="113" mass="12305">MRADDFRHRGCIDRADNGELNGFVPVLGKKGFDALRRRDGIDVNVGKALPPPGNLAIEFVMRRARALVPPCDGQDGNLTQTSLLQRAFDHGIVVALRVDGHQDPFGAARCGTR</sequence>
<evidence type="ECO:0000313" key="1">
    <source>
        <dbReference type="EMBL" id="BBX37477.1"/>
    </source>
</evidence>
<protein>
    <submittedName>
        <fullName evidence="1">Uncharacterized protein</fullName>
    </submittedName>
</protein>
<name>A0ABM7I3K9_MYCME</name>
<reference evidence="1 2" key="1">
    <citation type="journal article" date="2019" name="Emerg. Microbes Infect.">
        <title>Comprehensive subspecies identification of 175 nontuberculous mycobacteria species based on 7547 genomic profiles.</title>
        <authorList>
            <person name="Matsumoto Y."/>
            <person name="Kinjo T."/>
            <person name="Motooka D."/>
            <person name="Nabeya D."/>
            <person name="Jung N."/>
            <person name="Uechi K."/>
            <person name="Horii T."/>
            <person name="Iida T."/>
            <person name="Fujita J."/>
            <person name="Nakamura S."/>
        </authorList>
    </citation>
    <scope>NUCLEOTIDE SEQUENCE [LARGE SCALE GENOMIC DNA]</scope>
    <source>
        <strain evidence="1 2">JCM 12375</strain>
    </source>
</reference>
<evidence type="ECO:0000313" key="2">
    <source>
        <dbReference type="Proteomes" id="UP000465622"/>
    </source>
</evidence>